<dbReference type="InterPro" id="IPR029051">
    <property type="entry name" value="DUF4352"/>
</dbReference>
<organism evidence="4 5">
    <name type="scientific">Listeria booriae</name>
    <dbReference type="NCBI Taxonomy" id="1552123"/>
    <lineage>
        <taxon>Bacteria</taxon>
        <taxon>Bacillati</taxon>
        <taxon>Bacillota</taxon>
        <taxon>Bacilli</taxon>
        <taxon>Bacillales</taxon>
        <taxon>Listeriaceae</taxon>
        <taxon>Listeria</taxon>
    </lineage>
</organism>
<keyword evidence="1 2" id="KW-0732">Signal</keyword>
<dbReference type="RefSeq" id="WP_052167498.1">
    <property type="nucleotide sequence ID" value="NZ_CBCSHQ010000001.1"/>
</dbReference>
<protein>
    <recommendedName>
        <fullName evidence="3">DUF4352 domain-containing protein</fullName>
    </recommendedName>
</protein>
<dbReference type="OrthoDB" id="2361085at2"/>
<dbReference type="PROSITE" id="PS51257">
    <property type="entry name" value="PROKAR_LIPOPROTEIN"/>
    <property type="match status" value="1"/>
</dbReference>
<comment type="caution">
    <text evidence="4">The sequence shown here is derived from an EMBL/GenBank/DDBJ whole genome shotgun (WGS) entry which is preliminary data.</text>
</comment>
<proteinExistence type="predicted"/>
<sequence>MKKLMLCAVSVLAMFTLVACGVMPEEPANNKQKDSTKVVKDDTVKNQEVKLTKKVRGTELTIEHIKQTIIKKKKHLELQFSLTNHSSTDQGVGANDFRIEADDGKTYRIDGTKVNFGDVIAPHETLTGSAYFVIPEKTKSINVVYQPEEKMEAAWKINLE</sequence>
<dbReference type="Gene3D" id="2.60.40.1240">
    <property type="match status" value="1"/>
</dbReference>
<dbReference type="EMBL" id="JNFA01000005">
    <property type="protein sequence ID" value="KGL43508.1"/>
    <property type="molecule type" value="Genomic_DNA"/>
</dbReference>
<evidence type="ECO:0000256" key="1">
    <source>
        <dbReference type="ARBA" id="ARBA00022729"/>
    </source>
</evidence>
<evidence type="ECO:0000256" key="2">
    <source>
        <dbReference type="SAM" id="SignalP"/>
    </source>
</evidence>
<feature type="domain" description="DUF4352" evidence="3">
    <location>
        <begin position="45"/>
        <end position="149"/>
    </location>
</feature>
<keyword evidence="5" id="KW-1185">Reference proteome</keyword>
<evidence type="ECO:0000259" key="3">
    <source>
        <dbReference type="Pfam" id="PF11611"/>
    </source>
</evidence>
<dbReference type="InterPro" id="IPR029050">
    <property type="entry name" value="Immunoprotect_excell_Ig-like"/>
</dbReference>
<feature type="chain" id="PRO_5039559960" description="DUF4352 domain-containing protein" evidence="2">
    <location>
        <begin position="20"/>
        <end position="160"/>
    </location>
</feature>
<reference evidence="4 5" key="1">
    <citation type="submission" date="2014-05" db="EMBL/GenBank/DDBJ databases">
        <title>Novel Listeriaceae from food processing environments.</title>
        <authorList>
            <person name="den Bakker H.C."/>
        </authorList>
    </citation>
    <scope>NUCLEOTIDE SEQUENCE [LARGE SCALE GENOMIC DNA]</scope>
    <source>
        <strain evidence="4 5">FSL A5-0281</strain>
    </source>
</reference>
<gene>
    <name evidence="4" type="ORF">EP57_02715</name>
</gene>
<evidence type="ECO:0000313" key="5">
    <source>
        <dbReference type="Proteomes" id="UP000029844"/>
    </source>
</evidence>
<feature type="signal peptide" evidence="2">
    <location>
        <begin position="1"/>
        <end position="19"/>
    </location>
</feature>
<evidence type="ECO:0000313" key="4">
    <source>
        <dbReference type="EMBL" id="KGL43508.1"/>
    </source>
</evidence>
<dbReference type="AlphaFoldDB" id="A0A099WG55"/>
<dbReference type="Pfam" id="PF11611">
    <property type="entry name" value="DUF4352"/>
    <property type="match status" value="1"/>
</dbReference>
<dbReference type="eggNOG" id="ENOG502ZENX">
    <property type="taxonomic scope" value="Bacteria"/>
</dbReference>
<dbReference type="GeneID" id="58718980"/>
<dbReference type="STRING" id="1552123.EP57_02715"/>
<dbReference type="Proteomes" id="UP000029844">
    <property type="component" value="Unassembled WGS sequence"/>
</dbReference>
<accession>A0A099WG55</accession>
<name>A0A099WG55_9LIST</name>